<evidence type="ECO:0000313" key="2">
    <source>
        <dbReference type="EMBL" id="RIJ47009.1"/>
    </source>
</evidence>
<organism evidence="2 3">
    <name type="scientific">Maribellus luteus</name>
    <dbReference type="NCBI Taxonomy" id="2305463"/>
    <lineage>
        <taxon>Bacteria</taxon>
        <taxon>Pseudomonadati</taxon>
        <taxon>Bacteroidota</taxon>
        <taxon>Bacteroidia</taxon>
        <taxon>Marinilabiliales</taxon>
        <taxon>Prolixibacteraceae</taxon>
        <taxon>Maribellus</taxon>
    </lineage>
</organism>
<feature type="domain" description="NadR/Ttd14 AAA" evidence="1">
    <location>
        <begin position="8"/>
        <end position="156"/>
    </location>
</feature>
<evidence type="ECO:0000259" key="1">
    <source>
        <dbReference type="Pfam" id="PF13521"/>
    </source>
</evidence>
<accession>A0A399SW45</accession>
<dbReference type="SUPFAM" id="SSF52540">
    <property type="entry name" value="P-loop containing nucleoside triphosphate hydrolases"/>
    <property type="match status" value="1"/>
</dbReference>
<keyword evidence="3" id="KW-1185">Reference proteome</keyword>
<dbReference type="RefSeq" id="WP_119439049.1">
    <property type="nucleotide sequence ID" value="NZ_QWGR01000010.1"/>
</dbReference>
<dbReference type="InterPro" id="IPR052735">
    <property type="entry name" value="NAD_biosynth-regulator"/>
</dbReference>
<dbReference type="OrthoDB" id="9151999at2"/>
<dbReference type="Proteomes" id="UP000265926">
    <property type="component" value="Unassembled WGS sequence"/>
</dbReference>
<sequence length="174" mass="20423">MKQRPKIIAITGAESTGKSNLARALSEHYGAPFIPEYARDYVQNLDRKYTFEDVEYIAQKQVEQYNDLINSDFQVIFLDTWLLITKVWFEVVFGRVPHWIENELRNTEIDLFLVCDTDLPWVSDPVRENGGENRERLQEKYISEIEKYGFPYKIIQGMNGIRVQTAISLIDRIL</sequence>
<reference evidence="2 3" key="1">
    <citation type="submission" date="2018-08" db="EMBL/GenBank/DDBJ databases">
        <title>Pallidiluteibacterium maritimus gen. nov., sp. nov., isolated from coastal sediment.</title>
        <authorList>
            <person name="Zhou L.Y."/>
        </authorList>
    </citation>
    <scope>NUCLEOTIDE SEQUENCE [LARGE SCALE GENOMIC DNA]</scope>
    <source>
        <strain evidence="2 3">XSD2</strain>
    </source>
</reference>
<dbReference type="PANTHER" id="PTHR37512">
    <property type="entry name" value="TRIFUNCTIONAL NAD BIOSYNTHESIS/REGULATOR PROTEIN NADR"/>
    <property type="match status" value="1"/>
</dbReference>
<dbReference type="Pfam" id="PF13521">
    <property type="entry name" value="AAA_28"/>
    <property type="match status" value="1"/>
</dbReference>
<comment type="caution">
    <text evidence="2">The sequence shown here is derived from an EMBL/GenBank/DDBJ whole genome shotgun (WGS) entry which is preliminary data.</text>
</comment>
<proteinExistence type="predicted"/>
<dbReference type="AlphaFoldDB" id="A0A399SW45"/>
<dbReference type="EMBL" id="QWGR01000010">
    <property type="protein sequence ID" value="RIJ47009.1"/>
    <property type="molecule type" value="Genomic_DNA"/>
</dbReference>
<dbReference type="InterPro" id="IPR027417">
    <property type="entry name" value="P-loop_NTPase"/>
</dbReference>
<name>A0A399SW45_9BACT</name>
<evidence type="ECO:0000313" key="3">
    <source>
        <dbReference type="Proteomes" id="UP000265926"/>
    </source>
</evidence>
<dbReference type="PANTHER" id="PTHR37512:SF1">
    <property type="entry name" value="NADR_TTD14 AAA DOMAIN-CONTAINING PROTEIN"/>
    <property type="match status" value="1"/>
</dbReference>
<dbReference type="Gene3D" id="3.40.50.300">
    <property type="entry name" value="P-loop containing nucleotide triphosphate hydrolases"/>
    <property type="match status" value="1"/>
</dbReference>
<dbReference type="InterPro" id="IPR038727">
    <property type="entry name" value="NadR/Ttd14_AAA_dom"/>
</dbReference>
<protein>
    <submittedName>
        <fullName evidence="2">ATPase</fullName>
    </submittedName>
</protein>
<gene>
    <name evidence="2" type="ORF">D1614_16370</name>
</gene>